<dbReference type="GO" id="GO:0016020">
    <property type="term" value="C:membrane"/>
    <property type="evidence" value="ECO:0007669"/>
    <property type="project" value="UniProtKB-SubCell"/>
</dbReference>
<dbReference type="PANTHER" id="PTHR46825:SF11">
    <property type="entry name" value="PENICILLIN-BINDING PROTEIN 4"/>
    <property type="match status" value="1"/>
</dbReference>
<reference evidence="5 6" key="1">
    <citation type="submission" date="2020-03" db="EMBL/GenBank/DDBJ databases">
        <title>Genomic Encyclopedia of Type Strains, Phase IV (KMG-IV): sequencing the most valuable type-strain genomes for metagenomic binning, comparative biology and taxonomic classification.</title>
        <authorList>
            <person name="Goeker M."/>
        </authorList>
    </citation>
    <scope>NUCLEOTIDE SEQUENCE [LARGE SCALE GENOMIC DNA]</scope>
    <source>
        <strain evidence="5 6">DSM 19867</strain>
    </source>
</reference>
<feature type="domain" description="Beta-lactamase-related" evidence="4">
    <location>
        <begin position="30"/>
        <end position="337"/>
    </location>
</feature>
<protein>
    <submittedName>
        <fullName evidence="5">CubicO group peptidase (Beta-lactamase class C family)</fullName>
    </submittedName>
</protein>
<gene>
    <name evidence="5" type="ORF">FHS83_003718</name>
</gene>
<keyword evidence="6" id="KW-1185">Reference proteome</keyword>
<evidence type="ECO:0000256" key="2">
    <source>
        <dbReference type="ARBA" id="ARBA00023136"/>
    </source>
</evidence>
<dbReference type="InterPro" id="IPR001466">
    <property type="entry name" value="Beta-lactam-related"/>
</dbReference>
<evidence type="ECO:0000256" key="3">
    <source>
        <dbReference type="SAM" id="SignalP"/>
    </source>
</evidence>
<comment type="subcellular location">
    <subcellularLocation>
        <location evidence="1">Membrane</location>
    </subcellularLocation>
</comment>
<comment type="caution">
    <text evidence="5">The sequence shown here is derived from an EMBL/GenBank/DDBJ whole genome shotgun (WGS) entry which is preliminary data.</text>
</comment>
<dbReference type="Proteomes" id="UP000570514">
    <property type="component" value="Unassembled WGS sequence"/>
</dbReference>
<dbReference type="PANTHER" id="PTHR46825">
    <property type="entry name" value="D-ALANYL-D-ALANINE-CARBOXYPEPTIDASE/ENDOPEPTIDASE AMPH"/>
    <property type="match status" value="1"/>
</dbReference>
<dbReference type="SUPFAM" id="SSF56601">
    <property type="entry name" value="beta-lactamase/transpeptidase-like"/>
    <property type="match status" value="1"/>
</dbReference>
<feature type="chain" id="PRO_5032397778" evidence="3">
    <location>
        <begin position="20"/>
        <end position="351"/>
    </location>
</feature>
<proteinExistence type="predicted"/>
<dbReference type="InterPro" id="IPR012338">
    <property type="entry name" value="Beta-lactam/transpept-like"/>
</dbReference>
<accession>A0A846N5Y5</accession>
<evidence type="ECO:0000313" key="6">
    <source>
        <dbReference type="Proteomes" id="UP000570514"/>
    </source>
</evidence>
<organism evidence="5 6">
    <name type="scientific">Rhizomicrobium palustre</name>
    <dbReference type="NCBI Taxonomy" id="189966"/>
    <lineage>
        <taxon>Bacteria</taxon>
        <taxon>Pseudomonadati</taxon>
        <taxon>Pseudomonadota</taxon>
        <taxon>Alphaproteobacteria</taxon>
        <taxon>Micropepsales</taxon>
        <taxon>Micropepsaceae</taxon>
        <taxon>Rhizomicrobium</taxon>
    </lineage>
</organism>
<dbReference type="EMBL" id="JAASRM010000001">
    <property type="protein sequence ID" value="NIK90400.1"/>
    <property type="molecule type" value="Genomic_DNA"/>
</dbReference>
<feature type="signal peptide" evidence="3">
    <location>
        <begin position="1"/>
        <end position="19"/>
    </location>
</feature>
<keyword evidence="2" id="KW-0472">Membrane</keyword>
<evidence type="ECO:0000259" key="4">
    <source>
        <dbReference type="Pfam" id="PF00144"/>
    </source>
</evidence>
<evidence type="ECO:0000313" key="5">
    <source>
        <dbReference type="EMBL" id="NIK90400.1"/>
    </source>
</evidence>
<dbReference type="Gene3D" id="3.40.710.10">
    <property type="entry name" value="DD-peptidase/beta-lactamase superfamily"/>
    <property type="match status" value="1"/>
</dbReference>
<dbReference type="InterPro" id="IPR050491">
    <property type="entry name" value="AmpC-like"/>
</dbReference>
<evidence type="ECO:0000256" key="1">
    <source>
        <dbReference type="ARBA" id="ARBA00004370"/>
    </source>
</evidence>
<dbReference type="AlphaFoldDB" id="A0A846N5Y5"/>
<sequence length="351" mass="38098">MYRRTFLTGAALLCASAQAGIVSGKPREELIDSFARKENFQGVVLIGKAGKPIYLRTVGFADIEAQKPAKLETPYPIASISKWLTSLALLKLQEAGRIDLEAPLTRYLKTYRADTGDKVRLRHLMTNISGIPNGFAPLLKTNPGAMQIDISTGEAVQRYCSGDLKFAPGTAFDYTPTNWMLLIAVIEAVTGKPYAAVMAEMVSGPLGLKHTTTVLPADAAIGYRSISPLQRQTMEEIAPYFMASGGFISTAGDLLSAAHQVFDGGFLAPASKRALITVGWAEESYALGGRVKSLFVDGMPRVFAWETGRTFGYRSVVGHRFDDQTTVVVLNNTSVSQRAMDEFAYSLFGQM</sequence>
<keyword evidence="3" id="KW-0732">Signal</keyword>
<name>A0A846N5Y5_9PROT</name>
<dbReference type="RefSeq" id="WP_167084925.1">
    <property type="nucleotide sequence ID" value="NZ_BAAADC010000001.1"/>
</dbReference>
<dbReference type="Pfam" id="PF00144">
    <property type="entry name" value="Beta-lactamase"/>
    <property type="match status" value="1"/>
</dbReference>